<dbReference type="AlphaFoldDB" id="A0A2T0FPG1"/>
<dbReference type="PANTHER" id="PTHR10739">
    <property type="entry name" value="CYTIDYLYLTRANSFERASE"/>
    <property type="match status" value="1"/>
</dbReference>
<dbReference type="PANTHER" id="PTHR10739:SF13">
    <property type="entry name" value="CHOLINE-PHOSPHATE CYTIDYLYLTRANSFERASE"/>
    <property type="match status" value="1"/>
</dbReference>
<organism evidence="14 15">
    <name type="scientific">Wickerhamiella sorbophila</name>
    <dbReference type="NCBI Taxonomy" id="45607"/>
    <lineage>
        <taxon>Eukaryota</taxon>
        <taxon>Fungi</taxon>
        <taxon>Dikarya</taxon>
        <taxon>Ascomycota</taxon>
        <taxon>Saccharomycotina</taxon>
        <taxon>Dipodascomycetes</taxon>
        <taxon>Dipodascales</taxon>
        <taxon>Trichomonascaceae</taxon>
        <taxon>Wickerhamiella</taxon>
    </lineage>
</organism>
<dbReference type="InterPro" id="IPR004821">
    <property type="entry name" value="Cyt_trans-like"/>
</dbReference>
<dbReference type="InterPro" id="IPR045049">
    <property type="entry name" value="Pcy1-like"/>
</dbReference>
<evidence type="ECO:0000256" key="3">
    <source>
        <dbReference type="ARBA" id="ARBA00022553"/>
    </source>
</evidence>
<evidence type="ECO:0000256" key="1">
    <source>
        <dbReference type="ARBA" id="ARBA00010101"/>
    </source>
</evidence>
<dbReference type="SUPFAM" id="SSF52374">
    <property type="entry name" value="Nucleotidylyl transferase"/>
    <property type="match status" value="1"/>
</dbReference>
<dbReference type="STRING" id="45607.A0A2T0FPG1"/>
<evidence type="ECO:0000259" key="13">
    <source>
        <dbReference type="Pfam" id="PF01467"/>
    </source>
</evidence>
<dbReference type="OrthoDB" id="17102at2759"/>
<dbReference type="Pfam" id="PF01467">
    <property type="entry name" value="CTP_transf_like"/>
    <property type="match status" value="1"/>
</dbReference>
<reference evidence="14 15" key="1">
    <citation type="submission" date="2017-04" db="EMBL/GenBank/DDBJ databases">
        <title>Genome sequencing of [Candida] sorbophila.</title>
        <authorList>
            <person name="Ahn J.O."/>
        </authorList>
    </citation>
    <scope>NUCLEOTIDE SEQUENCE [LARGE SCALE GENOMIC DNA]</scope>
    <source>
        <strain evidence="14 15">DS02</strain>
    </source>
</reference>
<dbReference type="InterPro" id="IPR041723">
    <property type="entry name" value="CCT"/>
</dbReference>
<feature type="region of interest" description="Disordered" evidence="12">
    <location>
        <begin position="1"/>
        <end position="46"/>
    </location>
</feature>
<evidence type="ECO:0000256" key="9">
    <source>
        <dbReference type="ARBA" id="ARBA00026101"/>
    </source>
</evidence>
<dbReference type="FunFam" id="3.40.50.620:FF:000147">
    <property type="entry name" value="Cholinephosphate cytidylyltransferase"/>
    <property type="match status" value="1"/>
</dbReference>
<dbReference type="GO" id="GO:0031210">
    <property type="term" value="F:phosphatidylcholine binding"/>
    <property type="evidence" value="ECO:0007669"/>
    <property type="project" value="TreeGrafter"/>
</dbReference>
<feature type="compositionally biased region" description="Polar residues" evidence="12">
    <location>
        <begin position="378"/>
        <end position="401"/>
    </location>
</feature>
<sequence>MTGAREADAPANAGSPSSTPTGESSKRKRRVSTGESRRKRNRTKGLLKSLISLEPYDTDIADNAQMEEFWGEKLPSNDSEVKETEEEIAARKEAERKAALREAELDAELPEEYRRFRPRGYRFNLPPTDRPVRIYADGVFDLFHLGHMKQLEQAKKSLPNVTMIVGVPSDKLTHKYKGLTVLDDKTRCESLTHCRWVDEVVPNAPWSVDQAFLDKHKIDYVAHDDLPYQCDGEADVYAFVKEKGKFLATQRTEGISTSDIITKIIRDYDLYLMRNFARGVSRKDLNVSWLKKNELDVKRHVNAFRKSWQANLNNTTRDLYGDALGLMQSVLKSKASSDEFESSYQGGSGSDLKPSRTSGANSNRFLDKVRDWIDQRIESNSAAPSETNSVAESETASALNTDDSSDEASDAESQEES</sequence>
<feature type="compositionally biased region" description="Basic residues" evidence="12">
    <location>
        <begin position="26"/>
        <end position="45"/>
    </location>
</feature>
<feature type="domain" description="Cytidyltransferase-like" evidence="13">
    <location>
        <begin position="135"/>
        <end position="262"/>
    </location>
</feature>
<dbReference type="GO" id="GO:0005635">
    <property type="term" value="C:nuclear envelope"/>
    <property type="evidence" value="ECO:0007669"/>
    <property type="project" value="TreeGrafter"/>
</dbReference>
<feature type="compositionally biased region" description="Low complexity" evidence="12">
    <location>
        <begin position="14"/>
        <end position="23"/>
    </location>
</feature>
<dbReference type="Proteomes" id="UP000238350">
    <property type="component" value="Unassembled WGS sequence"/>
</dbReference>
<comment type="caution">
    <text evidence="14">The sequence shown here is derived from an EMBL/GenBank/DDBJ whole genome shotgun (WGS) entry which is preliminary data.</text>
</comment>
<name>A0A2T0FPG1_9ASCO</name>
<evidence type="ECO:0000256" key="5">
    <source>
        <dbReference type="ARBA" id="ARBA00022695"/>
    </source>
</evidence>
<feature type="compositionally biased region" description="Acidic residues" evidence="12">
    <location>
        <begin position="403"/>
        <end position="417"/>
    </location>
</feature>
<dbReference type="InterPro" id="IPR014729">
    <property type="entry name" value="Rossmann-like_a/b/a_fold"/>
</dbReference>
<keyword evidence="4 14" id="KW-0808">Transferase</keyword>
<dbReference type="EMBL" id="NDIQ01000022">
    <property type="protein sequence ID" value="PRT56881.1"/>
    <property type="molecule type" value="Genomic_DNA"/>
</dbReference>
<comment type="similarity">
    <text evidence="1">Belongs to the cytidylyltransferase family.</text>
</comment>
<dbReference type="GO" id="GO:0004105">
    <property type="term" value="F:choline-phosphate cytidylyltransferase activity"/>
    <property type="evidence" value="ECO:0007669"/>
    <property type="project" value="UniProtKB-EC"/>
</dbReference>
<accession>A0A2T0FPG1</accession>
<dbReference type="RefSeq" id="XP_024666826.1">
    <property type="nucleotide sequence ID" value="XM_024811058.1"/>
</dbReference>
<dbReference type="GeneID" id="36518249"/>
<keyword evidence="8" id="KW-1208">Phospholipid metabolism</keyword>
<feature type="compositionally biased region" description="Polar residues" evidence="12">
    <location>
        <begin position="355"/>
        <end position="364"/>
    </location>
</feature>
<dbReference type="Gene3D" id="3.40.50.620">
    <property type="entry name" value="HUPs"/>
    <property type="match status" value="1"/>
</dbReference>
<keyword evidence="3" id="KW-0597">Phosphoprotein</keyword>
<evidence type="ECO:0000256" key="4">
    <source>
        <dbReference type="ARBA" id="ARBA00022679"/>
    </source>
</evidence>
<evidence type="ECO:0000313" key="14">
    <source>
        <dbReference type="EMBL" id="PRT56881.1"/>
    </source>
</evidence>
<evidence type="ECO:0000256" key="10">
    <source>
        <dbReference type="ARBA" id="ARBA00076205"/>
    </source>
</evidence>
<proteinExistence type="inferred from homology"/>
<evidence type="ECO:0000256" key="7">
    <source>
        <dbReference type="ARBA" id="ARBA00023209"/>
    </source>
</evidence>
<keyword evidence="2" id="KW-0444">Lipid biosynthesis</keyword>
<dbReference type="NCBIfam" id="TIGR00125">
    <property type="entry name" value="cyt_tran_rel"/>
    <property type="match status" value="1"/>
</dbReference>
<keyword evidence="15" id="KW-1185">Reference proteome</keyword>
<evidence type="ECO:0000256" key="11">
    <source>
        <dbReference type="ARBA" id="ARBA00080967"/>
    </source>
</evidence>
<feature type="region of interest" description="Disordered" evidence="12">
    <location>
        <begin position="340"/>
        <end position="364"/>
    </location>
</feature>
<keyword evidence="6" id="KW-0443">Lipid metabolism</keyword>
<gene>
    <name evidence="14" type="ORF">B9G98_04501</name>
</gene>
<feature type="region of interest" description="Disordered" evidence="12">
    <location>
        <begin position="376"/>
        <end position="417"/>
    </location>
</feature>
<evidence type="ECO:0000313" key="15">
    <source>
        <dbReference type="Proteomes" id="UP000238350"/>
    </source>
</evidence>
<evidence type="ECO:0000256" key="2">
    <source>
        <dbReference type="ARBA" id="ARBA00022516"/>
    </source>
</evidence>
<dbReference type="CDD" id="cd02174">
    <property type="entry name" value="CCT"/>
    <property type="match status" value="1"/>
</dbReference>
<protein>
    <recommendedName>
        <fullName evidence="9">choline-phosphate cytidylyltransferase</fullName>
        <ecNumber evidence="9">2.7.7.15</ecNumber>
    </recommendedName>
    <alternativeName>
        <fullName evidence="10">CTP:phosphocholine cytidylyltransferase</fullName>
    </alternativeName>
    <alternativeName>
        <fullName evidence="11">Phosphorylcholine transferase</fullName>
    </alternativeName>
</protein>
<evidence type="ECO:0000256" key="12">
    <source>
        <dbReference type="SAM" id="MobiDB-lite"/>
    </source>
</evidence>
<evidence type="ECO:0000256" key="8">
    <source>
        <dbReference type="ARBA" id="ARBA00023264"/>
    </source>
</evidence>
<evidence type="ECO:0000256" key="6">
    <source>
        <dbReference type="ARBA" id="ARBA00023098"/>
    </source>
</evidence>
<keyword evidence="5 14" id="KW-0548">Nucleotidyltransferase</keyword>
<dbReference type="EC" id="2.7.7.15" evidence="9"/>
<keyword evidence="7" id="KW-0594">Phospholipid biosynthesis</keyword>